<name>A0A8H6LYF1_9AGAR</name>
<evidence type="ECO:0000313" key="2">
    <source>
        <dbReference type="EMBL" id="KAF6747455.1"/>
    </source>
</evidence>
<accession>A0A8H6LYF1</accession>
<evidence type="ECO:0000256" key="1">
    <source>
        <dbReference type="SAM" id="MobiDB-lite"/>
    </source>
</evidence>
<comment type="caution">
    <text evidence="2">The sequence shown here is derived from an EMBL/GenBank/DDBJ whole genome shotgun (WGS) entry which is preliminary data.</text>
</comment>
<feature type="region of interest" description="Disordered" evidence="1">
    <location>
        <begin position="18"/>
        <end position="39"/>
    </location>
</feature>
<protein>
    <recommendedName>
        <fullName evidence="4">F-box domain-containing protein</fullName>
    </recommendedName>
</protein>
<proteinExistence type="predicted"/>
<dbReference type="EMBL" id="JACGCI010000081">
    <property type="protein sequence ID" value="KAF6747455.1"/>
    <property type="molecule type" value="Genomic_DNA"/>
</dbReference>
<dbReference type="AlphaFoldDB" id="A0A8H6LYF1"/>
<reference evidence="2 3" key="1">
    <citation type="submission" date="2020-07" db="EMBL/GenBank/DDBJ databases">
        <title>Comparative genomics of pyrophilous fungi reveals a link between fire events and developmental genes.</title>
        <authorList>
            <consortium name="DOE Joint Genome Institute"/>
            <person name="Steindorff A.S."/>
            <person name="Carver A."/>
            <person name="Calhoun S."/>
            <person name="Stillman K."/>
            <person name="Liu H."/>
            <person name="Lipzen A."/>
            <person name="Pangilinan J."/>
            <person name="Labutti K."/>
            <person name="Bruns T.D."/>
            <person name="Grigoriev I.V."/>
        </authorList>
    </citation>
    <scope>NUCLEOTIDE SEQUENCE [LARGE SCALE GENOMIC DNA]</scope>
    <source>
        <strain evidence="2 3">CBS 144469</strain>
    </source>
</reference>
<organism evidence="2 3">
    <name type="scientific">Ephemerocybe angulata</name>
    <dbReference type="NCBI Taxonomy" id="980116"/>
    <lineage>
        <taxon>Eukaryota</taxon>
        <taxon>Fungi</taxon>
        <taxon>Dikarya</taxon>
        <taxon>Basidiomycota</taxon>
        <taxon>Agaricomycotina</taxon>
        <taxon>Agaricomycetes</taxon>
        <taxon>Agaricomycetidae</taxon>
        <taxon>Agaricales</taxon>
        <taxon>Agaricineae</taxon>
        <taxon>Psathyrellaceae</taxon>
        <taxon>Ephemerocybe</taxon>
    </lineage>
</organism>
<dbReference type="InterPro" id="IPR032675">
    <property type="entry name" value="LRR_dom_sf"/>
</dbReference>
<keyword evidence="3" id="KW-1185">Reference proteome</keyword>
<evidence type="ECO:0000313" key="3">
    <source>
        <dbReference type="Proteomes" id="UP000521943"/>
    </source>
</evidence>
<dbReference type="Gene3D" id="3.80.10.10">
    <property type="entry name" value="Ribonuclease Inhibitor"/>
    <property type="match status" value="1"/>
</dbReference>
<gene>
    <name evidence="2" type="ORF">DFP72DRAFT_1075330</name>
</gene>
<sequence>MPTVLSYSHYPHLALTRPVSTVDSQPEAATDDNTPQLEGAMTGEWKLGNLAVEVLGEIMSQALPSRWMDHKDRKQLAQFCLVSRQWRDAAHQTHSLWGHNIIRLPFKPRSHTQASRWISRSLNSPSGLHIVTSQACKCTQNLIRPDCHWRKPSLIMLLESGPRIAHLSLATWNPMCFHHLLRFLQGPMSFWRPPKTMGFEVGQWNPREPFNPNIPNSLESLCLTLPSIATCGTDIKATQLHLQGCLLWQLTNLVITCDWGGGQIAGVLLSCANLECLEIRFAHNGLQYPPDFWESVASIAPQAPSLQPTIILSKLRTLRLCNITPHAISSTGALECLKAPSLVALHIHLKVMGVPEHSVWGMVRGLTTNVNRHGPSHVLPAKLLSLGFSNIKFTSARDLVDILSTIPSLKHLILQQCFYDAYIFSVTQMSLRVPFLPHLEHLELLYVTEEFRRQLEYVFRYLKERRPHHYHIYPQDIAEIEFDGPPDSFKKLTLSYRANDALTESVYSTSPTLTELRRYFALDIDRSFCL</sequence>
<dbReference type="SUPFAM" id="SSF52047">
    <property type="entry name" value="RNI-like"/>
    <property type="match status" value="1"/>
</dbReference>
<dbReference type="Proteomes" id="UP000521943">
    <property type="component" value="Unassembled WGS sequence"/>
</dbReference>
<evidence type="ECO:0008006" key="4">
    <source>
        <dbReference type="Google" id="ProtNLM"/>
    </source>
</evidence>
<dbReference type="OrthoDB" id="10272911at2759"/>